<keyword evidence="5" id="KW-0472">Membrane</keyword>
<keyword evidence="5" id="KW-1133">Transmembrane helix</keyword>
<dbReference type="Proteomes" id="UP000001349">
    <property type="component" value="Chromosome"/>
</dbReference>
<evidence type="ECO:0000256" key="1">
    <source>
        <dbReference type="ARBA" id="ARBA00007074"/>
    </source>
</evidence>
<evidence type="ECO:0000256" key="2">
    <source>
        <dbReference type="ARBA" id="ARBA00022670"/>
    </source>
</evidence>
<dbReference type="AlphaFoldDB" id="B8I7I4"/>
<gene>
    <name evidence="7" type="ordered locus">Ccel_2749</name>
</gene>
<dbReference type="STRING" id="394503.Ccel_2749"/>
<dbReference type="SMR" id="B8I7I4"/>
<sequence>MADPATITLAIKVAAKAATDKRIWKVIGVIIAALLTPIILFILVVLNTLSAGADHNNTAVKLCFSSGAIPHTVPAEYANYIKIMRYSFSELDKEIMKISSQAESGSLDSIRVKAVFYSLFFGSENLKLDSAQYRAFTDCFVNYEKHTRTVKNDNGSNTEEEYTVTVPLESMPEIYIRLQKVLNRQITSEEQVNASEIYSRALYGKGTQTEGDSFGWWEDWSPEKIKDIKGQLPEGTLGAEIVQLAFTRLGDPYSQELRGTGRYTDCSYLTMWCFKKVSINIPGTAAEQAKFCAEKGLTISKNDLQPRDLIFWSYRPNGRFMNITHVGVYAGNGKVIDASSSKGQVVYRDLYNTEKQVMYGRPYILGQKINKNTGGSKG</sequence>
<dbReference type="PANTHER" id="PTHR47053:SF1">
    <property type="entry name" value="MUREIN DD-ENDOPEPTIDASE MEPH-RELATED"/>
    <property type="match status" value="1"/>
</dbReference>
<dbReference type="RefSeq" id="WP_015926127.1">
    <property type="nucleotide sequence ID" value="NC_011898.1"/>
</dbReference>
<evidence type="ECO:0000259" key="6">
    <source>
        <dbReference type="PROSITE" id="PS51935"/>
    </source>
</evidence>
<keyword evidence="5" id="KW-0812">Transmembrane</keyword>
<proteinExistence type="inferred from homology"/>
<evidence type="ECO:0000256" key="3">
    <source>
        <dbReference type="ARBA" id="ARBA00022801"/>
    </source>
</evidence>
<dbReference type="PROSITE" id="PS51935">
    <property type="entry name" value="NLPC_P60"/>
    <property type="match status" value="1"/>
</dbReference>
<protein>
    <submittedName>
        <fullName evidence="7">NLP/P60 protein</fullName>
    </submittedName>
</protein>
<dbReference type="InterPro" id="IPR051202">
    <property type="entry name" value="Peptidase_C40"/>
</dbReference>
<dbReference type="InterPro" id="IPR038765">
    <property type="entry name" value="Papain-like_cys_pep_sf"/>
</dbReference>
<evidence type="ECO:0000256" key="4">
    <source>
        <dbReference type="ARBA" id="ARBA00022807"/>
    </source>
</evidence>
<evidence type="ECO:0000313" key="7">
    <source>
        <dbReference type="EMBL" id="ACL77055.1"/>
    </source>
</evidence>
<evidence type="ECO:0000313" key="8">
    <source>
        <dbReference type="Proteomes" id="UP000001349"/>
    </source>
</evidence>
<feature type="transmembrane region" description="Helical" evidence="5">
    <location>
        <begin position="26"/>
        <end position="46"/>
    </location>
</feature>
<dbReference type="OrthoDB" id="9812962at2"/>
<dbReference type="PANTHER" id="PTHR47053">
    <property type="entry name" value="MUREIN DD-ENDOPEPTIDASE MEPH-RELATED"/>
    <property type="match status" value="1"/>
</dbReference>
<keyword evidence="2" id="KW-0645">Protease</keyword>
<evidence type="ECO:0000256" key="5">
    <source>
        <dbReference type="SAM" id="Phobius"/>
    </source>
</evidence>
<accession>B8I7I4</accession>
<dbReference type="HOGENOM" id="CLU_029425_9_0_9"/>
<keyword evidence="4" id="KW-0788">Thiol protease</keyword>
<dbReference type="GO" id="GO:0008234">
    <property type="term" value="F:cysteine-type peptidase activity"/>
    <property type="evidence" value="ECO:0007669"/>
    <property type="project" value="UniProtKB-KW"/>
</dbReference>
<name>B8I7I4_RUMCH</name>
<dbReference type="EMBL" id="CP001348">
    <property type="protein sequence ID" value="ACL77055.1"/>
    <property type="molecule type" value="Genomic_DNA"/>
</dbReference>
<dbReference type="InterPro" id="IPR000064">
    <property type="entry name" value="NLP_P60_dom"/>
</dbReference>
<dbReference type="GO" id="GO:0006508">
    <property type="term" value="P:proteolysis"/>
    <property type="evidence" value="ECO:0007669"/>
    <property type="project" value="UniProtKB-KW"/>
</dbReference>
<dbReference type="KEGG" id="cce:Ccel_2749"/>
<keyword evidence="8" id="KW-1185">Reference proteome</keyword>
<reference evidence="7 8" key="1">
    <citation type="submission" date="2009-01" db="EMBL/GenBank/DDBJ databases">
        <title>Complete sequence of Clostridium cellulolyticum H10.</title>
        <authorList>
            <consortium name="US DOE Joint Genome Institute"/>
            <person name="Lucas S."/>
            <person name="Copeland A."/>
            <person name="Lapidus A."/>
            <person name="Glavina del Rio T."/>
            <person name="Dalin E."/>
            <person name="Tice H."/>
            <person name="Bruce D."/>
            <person name="Goodwin L."/>
            <person name="Pitluck S."/>
            <person name="Chertkov O."/>
            <person name="Saunders E."/>
            <person name="Brettin T."/>
            <person name="Detter J.C."/>
            <person name="Han C."/>
            <person name="Larimer F."/>
            <person name="Land M."/>
            <person name="Hauser L."/>
            <person name="Kyrpides N."/>
            <person name="Ivanova N."/>
            <person name="Zhou J."/>
            <person name="Richardson P."/>
        </authorList>
    </citation>
    <scope>NUCLEOTIDE SEQUENCE [LARGE SCALE GENOMIC DNA]</scope>
    <source>
        <strain evidence="8">ATCC 35319 / DSM 5812 / JCM 6584 / H10</strain>
    </source>
</reference>
<keyword evidence="3" id="KW-0378">Hydrolase</keyword>
<organism evidence="7 8">
    <name type="scientific">Ruminiclostridium cellulolyticum (strain ATCC 35319 / DSM 5812 / JCM 6584 / H10)</name>
    <name type="common">Clostridium cellulolyticum</name>
    <dbReference type="NCBI Taxonomy" id="394503"/>
    <lineage>
        <taxon>Bacteria</taxon>
        <taxon>Bacillati</taxon>
        <taxon>Bacillota</taxon>
        <taxon>Clostridia</taxon>
        <taxon>Eubacteriales</taxon>
        <taxon>Oscillospiraceae</taxon>
        <taxon>Ruminiclostridium</taxon>
    </lineage>
</organism>
<dbReference type="SUPFAM" id="SSF54001">
    <property type="entry name" value="Cysteine proteinases"/>
    <property type="match status" value="1"/>
</dbReference>
<feature type="domain" description="NlpC/P60" evidence="6">
    <location>
        <begin position="235"/>
        <end position="370"/>
    </location>
</feature>
<dbReference type="Pfam" id="PF00877">
    <property type="entry name" value="NLPC_P60"/>
    <property type="match status" value="1"/>
</dbReference>
<dbReference type="eggNOG" id="COG0791">
    <property type="taxonomic scope" value="Bacteria"/>
</dbReference>
<comment type="similarity">
    <text evidence="1">Belongs to the peptidase C40 family.</text>
</comment>
<dbReference type="Gene3D" id="3.90.1720.10">
    <property type="entry name" value="endopeptidase domain like (from Nostoc punctiforme)"/>
    <property type="match status" value="1"/>
</dbReference>